<accession>A0A239HVZ9</accession>
<reference evidence="2" key="1">
    <citation type="submission" date="2017-06" db="EMBL/GenBank/DDBJ databases">
        <authorList>
            <person name="Varghese N."/>
            <person name="Submissions S."/>
        </authorList>
    </citation>
    <scope>NUCLEOTIDE SEQUENCE [LARGE SCALE GENOMIC DNA]</scope>
    <source>
        <strain evidence="2">CIP 108523</strain>
    </source>
</reference>
<proteinExistence type="predicted"/>
<organism evidence="1 2">
    <name type="scientific">Pseudomonas segetis</name>
    <dbReference type="NCBI Taxonomy" id="298908"/>
    <lineage>
        <taxon>Bacteria</taxon>
        <taxon>Pseudomonadati</taxon>
        <taxon>Pseudomonadota</taxon>
        <taxon>Gammaproteobacteria</taxon>
        <taxon>Pseudomonadales</taxon>
        <taxon>Pseudomonadaceae</taxon>
        <taxon>Pseudomonas</taxon>
    </lineage>
</organism>
<gene>
    <name evidence="1" type="ORF">SAMN05216255_3611</name>
</gene>
<protein>
    <submittedName>
        <fullName evidence="1">Uncharacterized protein</fullName>
    </submittedName>
</protein>
<dbReference type="RefSeq" id="WP_141133434.1">
    <property type="nucleotide sequence ID" value="NZ_FZOG01000005.1"/>
</dbReference>
<dbReference type="AlphaFoldDB" id="A0A239HVZ9"/>
<dbReference type="EMBL" id="FZOG01000005">
    <property type="protein sequence ID" value="SNS85421.1"/>
    <property type="molecule type" value="Genomic_DNA"/>
</dbReference>
<keyword evidence="2" id="KW-1185">Reference proteome</keyword>
<evidence type="ECO:0000313" key="2">
    <source>
        <dbReference type="Proteomes" id="UP000242915"/>
    </source>
</evidence>
<evidence type="ECO:0000313" key="1">
    <source>
        <dbReference type="EMBL" id="SNS85421.1"/>
    </source>
</evidence>
<dbReference type="Proteomes" id="UP000242915">
    <property type="component" value="Unassembled WGS sequence"/>
</dbReference>
<sequence>MEYLNRINEAEVTFQDLWHIAGEAEEARDLGNIMLLIAKRFHGQPSKGSAVLFRLQALARLLEEHGAPGWALPPQADGAIPTQEWVFAAAAVQPLVLINEELCFEHESFLYKVLELAEVEGRG</sequence>
<name>A0A239HVZ9_9PSED</name>